<protein>
    <recommendedName>
        <fullName evidence="1">HTH cro/C1-type domain-containing protein</fullName>
    </recommendedName>
</protein>
<sequence length="86" mass="9249">MPSESSLIDGGIDLDRLREDVGSRIRARMGGKRISMSALSQMTDIPRSTLAHQIDRSGLTVQTLVLVAKALDSDPAEFLPTSAVPQ</sequence>
<accession>A0A1X0A4L5</accession>
<feature type="domain" description="HTH cro/C1-type" evidence="1">
    <location>
        <begin position="25"/>
        <end position="78"/>
    </location>
</feature>
<proteinExistence type="predicted"/>
<dbReference type="InterPro" id="IPR001387">
    <property type="entry name" value="Cro/C1-type_HTH"/>
</dbReference>
<dbReference type="Gene3D" id="1.10.260.40">
    <property type="entry name" value="lambda repressor-like DNA-binding domains"/>
    <property type="match status" value="1"/>
</dbReference>
<dbReference type="Proteomes" id="UP000192448">
    <property type="component" value="Unassembled WGS sequence"/>
</dbReference>
<comment type="caution">
    <text evidence="2">The sequence shown here is derived from an EMBL/GenBank/DDBJ whole genome shotgun (WGS) entry which is preliminary data.</text>
</comment>
<evidence type="ECO:0000313" key="2">
    <source>
        <dbReference type="EMBL" id="ORA24942.1"/>
    </source>
</evidence>
<dbReference type="STRING" id="1927124.BST13_33785"/>
<dbReference type="SUPFAM" id="SSF47413">
    <property type="entry name" value="lambda repressor-like DNA-binding domains"/>
    <property type="match status" value="1"/>
</dbReference>
<dbReference type="RefSeq" id="WP_083169990.1">
    <property type="nucleotide sequence ID" value="NZ_MVHF01000055.1"/>
</dbReference>
<organism evidence="2 3">
    <name type="scientific">Mycobacterium aquaticum</name>
    <dbReference type="NCBI Taxonomy" id="1927124"/>
    <lineage>
        <taxon>Bacteria</taxon>
        <taxon>Bacillati</taxon>
        <taxon>Actinomycetota</taxon>
        <taxon>Actinomycetes</taxon>
        <taxon>Mycobacteriales</taxon>
        <taxon>Mycobacteriaceae</taxon>
        <taxon>Mycobacterium</taxon>
    </lineage>
</organism>
<dbReference type="GO" id="GO:0003677">
    <property type="term" value="F:DNA binding"/>
    <property type="evidence" value="ECO:0007669"/>
    <property type="project" value="InterPro"/>
</dbReference>
<reference evidence="2 3" key="1">
    <citation type="submission" date="2017-02" db="EMBL/GenBank/DDBJ databases">
        <title>The new phylogeny of genus Mycobacterium.</title>
        <authorList>
            <person name="Tortoli E."/>
            <person name="Trovato A."/>
            <person name="Cirillo D.M."/>
        </authorList>
    </citation>
    <scope>NUCLEOTIDE SEQUENCE [LARGE SCALE GENOMIC DNA]</scope>
    <source>
        <strain evidence="2 3">RW6</strain>
    </source>
</reference>
<gene>
    <name evidence="2" type="ORF">BST13_33785</name>
</gene>
<evidence type="ECO:0000259" key="1">
    <source>
        <dbReference type="PROSITE" id="PS50943"/>
    </source>
</evidence>
<evidence type="ECO:0000313" key="3">
    <source>
        <dbReference type="Proteomes" id="UP000192448"/>
    </source>
</evidence>
<dbReference type="CDD" id="cd00093">
    <property type="entry name" value="HTH_XRE"/>
    <property type="match status" value="1"/>
</dbReference>
<dbReference type="InterPro" id="IPR010982">
    <property type="entry name" value="Lambda_DNA-bd_dom_sf"/>
</dbReference>
<dbReference type="AlphaFoldDB" id="A0A1X0A4L5"/>
<dbReference type="Pfam" id="PF13443">
    <property type="entry name" value="HTH_26"/>
    <property type="match status" value="1"/>
</dbReference>
<dbReference type="PROSITE" id="PS50943">
    <property type="entry name" value="HTH_CROC1"/>
    <property type="match status" value="1"/>
</dbReference>
<name>A0A1X0A4L5_9MYCO</name>
<keyword evidence="3" id="KW-1185">Reference proteome</keyword>
<dbReference type="EMBL" id="MVHF01000055">
    <property type="protein sequence ID" value="ORA24942.1"/>
    <property type="molecule type" value="Genomic_DNA"/>
</dbReference>